<accession>A0AAW1QB97</accession>
<dbReference type="Pfam" id="PF16507">
    <property type="entry name" value="HEAT_PSME4_mid"/>
    <property type="match status" value="2"/>
</dbReference>
<dbReference type="GO" id="GO:0005634">
    <property type="term" value="C:nucleus"/>
    <property type="evidence" value="ECO:0007669"/>
    <property type="project" value="TreeGrafter"/>
</dbReference>
<dbReference type="GO" id="GO:0010499">
    <property type="term" value="P:proteasomal ubiquitin-independent protein catabolic process"/>
    <property type="evidence" value="ECO:0007669"/>
    <property type="project" value="TreeGrafter"/>
</dbReference>
<keyword evidence="8" id="KW-1185">Reference proteome</keyword>
<proteinExistence type="inferred from homology"/>
<sequence>MTIWRDWLPEHVVVEARSEEPKRFGALIKAVAADWEANKARPDRALYTIKWVTLMNSFLNVKADCTPQELDLAVSTVLDIVLQSRHAVAAQVRWAQILAKLLRHGRHRVGVTIPWQPLYELLHDIYMKPLEMYAGPMIGEQARDALCKMVHRCRRFFPPGAAAEIWAEFSPALQNSHKAQANEALGWLALFMPTHAAARLDGNWSLWLGQWLDLWQSVAHSSYWNLLWMKLVARLAKHDTAGAIEWTPHLSRLYTHVLWGFQVPVGTATASLPYVRGSSGIVTALFVSELTAEAKTSAKLIAYLLGRDPAAFGQLQKLVDLLEQYYHPSNTGRWTASLSQFLQSFCKHFTKRLTAENSPPKEKGSRNPAEKVAVGGAPLAAARPALSVPLRRDVVTVVSTIAGRAQYSKDGGLMTTACHALSQMAYIAPDLVLPLVHERFEAALEAVTAAHQLVSAVHTLGLCVRPLLIAGFPMEATEGAAVVTDGSVAANKVAAADAIVAAMMATLPGIDANDPPKTLACFRFYSNVLSSIGMLEETPAAFPLYTEEWVMELLSRIFAILTNLEAPETRGDHVGSTGGNNGHAASASFLLEGSSMFRPMVELLFARLPPAIRSQAIRQVARFVTTTSLPSVTNETSLLCNAAAWADPEASASLLLAPLLAQVEGELPSLARTGAAHSLSKVQEASLIWQLGLVSATVYHMGPAVVPMQPRMLAILAATLDAPSKAVQEAAARVLGSAIGGLISYYPLDQFAACSEALNEEGLSIESWVAESPRWASSRSAAVKWHIPDAAEIAFAEAILHAHLEAPARELLAICRGQSAASENANGGASGKDVVRGLLLRIEGVLNGARTSIPDFAAVKPATGVPLHIAGQVGATVGTPATRELVAQALKAACDAITQDPDSLHLLIRAIDVLIAVGTHEYGDSTQSYSAWRADQASVSEPPVSHLLQDGKGEAWRKRRPRWLVAERCYLHGLWRAGQAQYYSWASTDQPAATVDTLAEPYKALIAELLHFSMHNYKAVRGVAASSLERCIKRYPCLAAVCLQGPLRALAGLPLSPKNAIFAEAAADSESDQGVAGELLSTLRQRMGQTSNGAPVDASAADIAAEEGLVGGACSLLRGQTMWRHISRQPAALAATLAAIMGSSVHLSPNCGAAVTKMFLLFALRFIRPPGLAAAQYQDGKYPDAVQAVFDDLYTLAVGSASGPALHWRYTLMANVFLLILLPPPNADVAAALTRHYLRLLLNQLLSQRELAVTGLLYLLGSQPAAWKTAGIKRAMREEVHQFLAEQPDFGKVLLEQLAHAHPNTTAGQDNNSMASRMKKMMAMSRDDAVAKAMAMTFERLAEWPAGRSLPEAVKEQHFLVRHAALAKELATVAPVALLATIEAPLKTALTGVPQDEDRGRTFAASEVLAGVLASGVLFERAAAGVQGAWQAWVRPLLLGSLAAAPLDMGALWAVTVRYGVNGLASANNEGLRALLDVVAEPTAPGAPSSAIVKRLRNIYNCLTELAALGITGTGPPRDPDRSPAIMAIGRAFQHRTLLELPSFMTQPGEAVRQHVAKCAIRLTASLLWRPALGPGGDPQAGGDAALHAAVRQFCSGIAQGLEEAAAIVGKAPASSPEAAAQPMDVDAPTRLSLPSLATKRPDSSLNGSAAINGIAKRGPEFEAAVGKLGVAVQFVIKALRGGEGAILAPQLLQMLPTLLKIQELAEPELQPLSMEAKAAAALLKYLPLPPGLVPVITQTLREAPGLEPWAARAAALVYTQYFWFRHAFLLAPAESLAIEEVVVALLADKKLEVQDLAADTLSGILKGLPGAQVEGLRKRFLREVELMFPNKRQKHKLALTAKPAPGPGPNSSLTDKHAVVLGLKAFVLSSPYDVPAWLPDVLMALVRAAAEKPPVKTTVRKTLGEFRRTHEEAGLVEARRLLSPEQWEAIQDVSSPASYFV</sequence>
<evidence type="ECO:0000313" key="7">
    <source>
        <dbReference type="EMBL" id="KAK9818405.1"/>
    </source>
</evidence>
<protein>
    <recommendedName>
        <fullName evidence="9">Proteasome activator subunit 4</fullName>
    </recommendedName>
</protein>
<dbReference type="GO" id="GO:0006281">
    <property type="term" value="P:DNA repair"/>
    <property type="evidence" value="ECO:0007669"/>
    <property type="project" value="UniProtKB-KW"/>
</dbReference>
<dbReference type="GO" id="GO:0070628">
    <property type="term" value="F:proteasome binding"/>
    <property type="evidence" value="ECO:0007669"/>
    <property type="project" value="InterPro"/>
</dbReference>
<keyword evidence="2" id="KW-0677">Repeat</keyword>
<dbReference type="Proteomes" id="UP001489004">
    <property type="component" value="Unassembled WGS sequence"/>
</dbReference>
<dbReference type="PANTHER" id="PTHR32170:SF3">
    <property type="entry name" value="PROTEASOME ACTIVATOR COMPLEX SUBUNIT 4"/>
    <property type="match status" value="1"/>
</dbReference>
<organism evidence="7 8">
    <name type="scientific">[Myrmecia] bisecta</name>
    <dbReference type="NCBI Taxonomy" id="41462"/>
    <lineage>
        <taxon>Eukaryota</taxon>
        <taxon>Viridiplantae</taxon>
        <taxon>Chlorophyta</taxon>
        <taxon>core chlorophytes</taxon>
        <taxon>Trebouxiophyceae</taxon>
        <taxon>Trebouxiales</taxon>
        <taxon>Trebouxiaceae</taxon>
        <taxon>Myrmecia</taxon>
    </lineage>
</organism>
<keyword evidence="4" id="KW-0234">DNA repair</keyword>
<feature type="domain" description="Proteasome activator Blm10 middle HEAT repeats region" evidence="6">
    <location>
        <begin position="315"/>
        <end position="534"/>
    </location>
</feature>
<dbReference type="GO" id="GO:0016504">
    <property type="term" value="F:peptidase activator activity"/>
    <property type="evidence" value="ECO:0007669"/>
    <property type="project" value="InterPro"/>
</dbReference>
<evidence type="ECO:0008006" key="9">
    <source>
        <dbReference type="Google" id="ProtNLM"/>
    </source>
</evidence>
<dbReference type="SUPFAM" id="SSF48371">
    <property type="entry name" value="ARM repeat"/>
    <property type="match status" value="1"/>
</dbReference>
<gene>
    <name evidence="7" type="ORF">WJX72_012161</name>
</gene>
<dbReference type="EMBL" id="JALJOR010000004">
    <property type="protein sequence ID" value="KAK9818405.1"/>
    <property type="molecule type" value="Genomic_DNA"/>
</dbReference>
<dbReference type="InterPro" id="IPR016024">
    <property type="entry name" value="ARM-type_fold"/>
</dbReference>
<evidence type="ECO:0000259" key="6">
    <source>
        <dbReference type="Pfam" id="PF16507"/>
    </source>
</evidence>
<dbReference type="Pfam" id="PF11919">
    <property type="entry name" value="PSME4_C"/>
    <property type="match status" value="1"/>
</dbReference>
<comment type="similarity">
    <text evidence="1">Belongs to the BLM10 family.</text>
</comment>
<reference evidence="7 8" key="1">
    <citation type="journal article" date="2024" name="Nat. Commun.">
        <title>Phylogenomics reveals the evolutionary origins of lichenization in chlorophyte algae.</title>
        <authorList>
            <person name="Puginier C."/>
            <person name="Libourel C."/>
            <person name="Otte J."/>
            <person name="Skaloud P."/>
            <person name="Haon M."/>
            <person name="Grisel S."/>
            <person name="Petersen M."/>
            <person name="Berrin J.G."/>
            <person name="Delaux P.M."/>
            <person name="Dal Grande F."/>
            <person name="Keller J."/>
        </authorList>
    </citation>
    <scope>NUCLEOTIDE SEQUENCE [LARGE SCALE GENOMIC DNA]</scope>
    <source>
        <strain evidence="7 8">SAG 2043</strain>
    </source>
</reference>
<feature type="domain" description="Proteasome activator complex subunit 4 C-terminal" evidence="5">
    <location>
        <begin position="1856"/>
        <end position="1942"/>
    </location>
</feature>
<feature type="domain" description="Proteasome activator Blm10 middle HEAT repeats region" evidence="6">
    <location>
        <begin position="547"/>
        <end position="825"/>
    </location>
</feature>
<dbReference type="InterPro" id="IPR032430">
    <property type="entry name" value="Blm10_mid"/>
</dbReference>
<comment type="caution">
    <text evidence="7">The sequence shown here is derived from an EMBL/GenBank/DDBJ whole genome shotgun (WGS) entry which is preliminary data.</text>
</comment>
<evidence type="ECO:0000256" key="4">
    <source>
        <dbReference type="ARBA" id="ARBA00023204"/>
    </source>
</evidence>
<evidence type="ECO:0000256" key="1">
    <source>
        <dbReference type="ARBA" id="ARBA00005739"/>
    </source>
</evidence>
<keyword evidence="3" id="KW-0227">DNA damage</keyword>
<evidence type="ECO:0000313" key="8">
    <source>
        <dbReference type="Proteomes" id="UP001489004"/>
    </source>
</evidence>
<dbReference type="GO" id="GO:0005829">
    <property type="term" value="C:cytosol"/>
    <property type="evidence" value="ECO:0007669"/>
    <property type="project" value="TreeGrafter"/>
</dbReference>
<evidence type="ECO:0000256" key="3">
    <source>
        <dbReference type="ARBA" id="ARBA00022763"/>
    </source>
</evidence>
<name>A0AAW1QB97_9CHLO</name>
<evidence type="ECO:0000256" key="2">
    <source>
        <dbReference type="ARBA" id="ARBA00022737"/>
    </source>
</evidence>
<dbReference type="InterPro" id="IPR035309">
    <property type="entry name" value="PSME4"/>
</dbReference>
<evidence type="ECO:0000259" key="5">
    <source>
        <dbReference type="Pfam" id="PF11919"/>
    </source>
</evidence>
<dbReference type="InterPro" id="IPR021843">
    <property type="entry name" value="PSME4_C"/>
</dbReference>
<dbReference type="PANTHER" id="PTHR32170">
    <property type="entry name" value="PROTEASOME ACTIVATOR COMPLEX SUBUNIT 4"/>
    <property type="match status" value="1"/>
</dbReference>